<dbReference type="SUPFAM" id="SSF46458">
    <property type="entry name" value="Globin-like"/>
    <property type="match status" value="1"/>
</dbReference>
<dbReference type="CDD" id="cd08916">
    <property type="entry name" value="TrHb3_P"/>
    <property type="match status" value="1"/>
</dbReference>
<comment type="caution">
    <text evidence="1">The sequence shown here is derived from an EMBL/GenBank/DDBJ whole genome shotgun (WGS) entry which is preliminary data.</text>
</comment>
<sequence>MPDLDTQQRIDELVECFYAGLLRDEQLAPIFIDVAQVDLQVHLPHIKRYWAKLLLGSSDYQRHTMNIHRQLNAKKLLTTDDFSRWLQLFLDSVDQSWAGPKAERAKRVAASIAGNMQVALKAG</sequence>
<evidence type="ECO:0000313" key="2">
    <source>
        <dbReference type="Proteomes" id="UP001143362"/>
    </source>
</evidence>
<accession>A0ABT3TK42</accession>
<dbReference type="InterPro" id="IPR012292">
    <property type="entry name" value="Globin/Proto"/>
</dbReference>
<gene>
    <name evidence="1" type="ORF">EYC98_12795</name>
</gene>
<dbReference type="InterPro" id="IPR009050">
    <property type="entry name" value="Globin-like_sf"/>
</dbReference>
<dbReference type="RefSeq" id="WP_279245734.1">
    <property type="nucleotide sequence ID" value="NZ_SHNN01000002.1"/>
</dbReference>
<dbReference type="Proteomes" id="UP001143362">
    <property type="component" value="Unassembled WGS sequence"/>
</dbReference>
<dbReference type="EMBL" id="SHNN01000002">
    <property type="protein sequence ID" value="MCX2981737.1"/>
    <property type="molecule type" value="Genomic_DNA"/>
</dbReference>
<evidence type="ECO:0000313" key="1">
    <source>
        <dbReference type="EMBL" id="MCX2981737.1"/>
    </source>
</evidence>
<proteinExistence type="predicted"/>
<dbReference type="Gene3D" id="1.10.490.10">
    <property type="entry name" value="Globins"/>
    <property type="match status" value="1"/>
</dbReference>
<keyword evidence="2" id="KW-1185">Reference proteome</keyword>
<name>A0ABT3TK42_9GAMM</name>
<protein>
    <submittedName>
        <fullName evidence="1">Group III truncated hemoglobin</fullName>
    </submittedName>
</protein>
<reference evidence="1" key="1">
    <citation type="submission" date="2019-02" db="EMBL/GenBank/DDBJ databases">
        <authorList>
            <person name="Li S.-H."/>
        </authorList>
    </citation>
    <scope>NUCLEOTIDE SEQUENCE</scope>
    <source>
        <strain evidence="1">IMCC14734</strain>
    </source>
</reference>
<organism evidence="1 2">
    <name type="scientific">Candidatus Litorirhabdus singularis</name>
    <dbReference type="NCBI Taxonomy" id="2518993"/>
    <lineage>
        <taxon>Bacteria</taxon>
        <taxon>Pseudomonadati</taxon>
        <taxon>Pseudomonadota</taxon>
        <taxon>Gammaproteobacteria</taxon>
        <taxon>Cellvibrionales</taxon>
        <taxon>Halieaceae</taxon>
        <taxon>Candidatus Litorirhabdus</taxon>
    </lineage>
</organism>